<keyword evidence="2 4" id="KW-0808">Transferase</keyword>
<dbReference type="AlphaFoldDB" id="A0A1U9JUV8"/>
<dbReference type="NCBIfam" id="NF002343">
    <property type="entry name" value="PRK01305.1-4"/>
    <property type="match status" value="1"/>
</dbReference>
<dbReference type="GO" id="GO:0005737">
    <property type="term" value="C:cytoplasm"/>
    <property type="evidence" value="ECO:0007669"/>
    <property type="project" value="UniProtKB-SubCell"/>
</dbReference>
<dbReference type="STRING" id="1902579.BHV28_09440"/>
<reference evidence="7 8" key="1">
    <citation type="journal article" date="2010" name="Science">
        <title>Genomic comparison of the ants Camponotus floridanus and Harpegnathos saltator.</title>
        <authorList>
            <person name="Bonasio R."/>
            <person name="Zhang G."/>
            <person name="Ye C."/>
            <person name="Mutti N.S."/>
            <person name="Fang X."/>
            <person name="Qin N."/>
            <person name="Donahue G."/>
            <person name="Yang P."/>
            <person name="Li Q."/>
            <person name="Li C."/>
            <person name="Zhang P."/>
            <person name="Huang Z."/>
            <person name="Berger S.L."/>
            <person name="Reinberg D."/>
            <person name="Wang J."/>
            <person name="Liebig J."/>
        </authorList>
    </citation>
    <scope>NUCLEOTIDE SEQUENCE [LARGE SCALE GENOMIC DNA]</scope>
    <source>
        <strain evidence="7 8">Hsal</strain>
    </source>
</reference>
<dbReference type="EMBL" id="CP017315">
    <property type="protein sequence ID" value="AQS41640.1"/>
    <property type="molecule type" value="Genomic_DNA"/>
</dbReference>
<dbReference type="PANTHER" id="PTHR21367:SF1">
    <property type="entry name" value="ARGINYL-TRNA--PROTEIN TRANSFERASE 1"/>
    <property type="match status" value="1"/>
</dbReference>
<evidence type="ECO:0000256" key="4">
    <source>
        <dbReference type="HAMAP-Rule" id="MF_00689"/>
    </source>
</evidence>
<evidence type="ECO:0000313" key="8">
    <source>
        <dbReference type="Proteomes" id="UP000188912"/>
    </source>
</evidence>
<keyword evidence="1 4" id="KW-0963">Cytoplasm</keyword>
<dbReference type="GO" id="GO:0071596">
    <property type="term" value="P:ubiquitin-dependent protein catabolic process via the N-end rule pathway"/>
    <property type="evidence" value="ECO:0007669"/>
    <property type="project" value="InterPro"/>
</dbReference>
<proteinExistence type="inferred from homology"/>
<evidence type="ECO:0000256" key="2">
    <source>
        <dbReference type="ARBA" id="ARBA00022679"/>
    </source>
</evidence>
<comment type="similarity">
    <text evidence="4">Belongs to the R-transferase family. Bpt subfamily.</text>
</comment>
<gene>
    <name evidence="7" type="primary">ate</name>
    <name evidence="4" type="synonym">bpt</name>
    <name evidence="7" type="ORF">BHV28_09440</name>
</gene>
<sequence>MTEQTLKTGQFYITAPSPCPYLAEKFERKVFTPVPPVAANAAVINAALTLQGFRRSQNIIYRPLCEGCQACVSVRVPVAEFKPDKTMRRLYKTNADIVVEIIAPQASQEQYTLFKAYLAARHATGSMADMTFSDYAMMVGDSAVNCNLIEYRRAPDSTNRSGKLVGVALTDNLPDGCSMVYSFYDPAEKKRSLGTYIILEHIHRTAQNALPYVYLGYWVEGSDKMHYKIRFQPQEHLGKGGWRR</sequence>
<organism evidence="7 8">
    <name type="scientific">Candidatus Tokpelaia hoelldobleri</name>
    <dbReference type="NCBI Taxonomy" id="1902579"/>
    <lineage>
        <taxon>Bacteria</taxon>
        <taxon>Pseudomonadati</taxon>
        <taxon>Pseudomonadota</taxon>
        <taxon>Alphaproteobacteria</taxon>
        <taxon>Hyphomicrobiales</taxon>
        <taxon>Candidatus Tokpelaia</taxon>
    </lineage>
</organism>
<dbReference type="InterPro" id="IPR007471">
    <property type="entry name" value="N-end_Aminoacyl_Trfase_N"/>
</dbReference>
<comment type="catalytic activity">
    <reaction evidence="4">
        <text>N-terminal L-aspartyl-[protein] + L-leucyl-tRNA(Leu) = N-terminal L-leucyl-L-aspartyl-[protein] + tRNA(Leu) + H(+)</text>
        <dbReference type="Rhea" id="RHEA:50420"/>
        <dbReference type="Rhea" id="RHEA-COMP:9613"/>
        <dbReference type="Rhea" id="RHEA-COMP:9622"/>
        <dbReference type="Rhea" id="RHEA-COMP:12669"/>
        <dbReference type="Rhea" id="RHEA-COMP:12674"/>
        <dbReference type="ChEBI" id="CHEBI:15378"/>
        <dbReference type="ChEBI" id="CHEBI:64720"/>
        <dbReference type="ChEBI" id="CHEBI:78442"/>
        <dbReference type="ChEBI" id="CHEBI:78494"/>
        <dbReference type="ChEBI" id="CHEBI:133042"/>
        <dbReference type="EC" id="2.3.2.29"/>
    </reaction>
</comment>
<dbReference type="HAMAP" id="MF_00689">
    <property type="entry name" value="Bpt"/>
    <property type="match status" value="1"/>
</dbReference>
<name>A0A1U9JUV8_9HYPH</name>
<dbReference type="NCBIfam" id="NF002342">
    <property type="entry name" value="PRK01305.1-3"/>
    <property type="match status" value="1"/>
</dbReference>
<dbReference type="PANTHER" id="PTHR21367">
    <property type="entry name" value="ARGININE-TRNA-PROTEIN TRANSFERASE 1"/>
    <property type="match status" value="1"/>
</dbReference>
<dbReference type="InterPro" id="IPR007472">
    <property type="entry name" value="N-end_Aminoacyl_Trfase_C"/>
</dbReference>
<reference evidence="7 8" key="2">
    <citation type="journal article" date="2016" name="Sci. Rep.">
        <title>The genome of Rhizobiales bacteria in predatory ants reveals urease gene functions but no genes for nitrogen fixation.</title>
        <authorList>
            <person name="Neuvonen M.M."/>
            <person name="Tamarit D."/>
            <person name="Naslund K."/>
            <person name="Liebig J."/>
            <person name="Feldhaar H."/>
            <person name="Moran N.A."/>
            <person name="Guy L."/>
            <person name="Andersson S.G."/>
        </authorList>
    </citation>
    <scope>NUCLEOTIDE SEQUENCE [LARGE SCALE GENOMIC DNA]</scope>
    <source>
        <strain evidence="7 8">Hsal</strain>
    </source>
</reference>
<comment type="function">
    <text evidence="4">Functions in the N-end rule pathway of protein degradation where it conjugates Leu from its aminoacyl-tRNA to the N-termini of proteins containing an N-terminal aspartate or glutamate.</text>
</comment>
<dbReference type="NCBIfam" id="NF002346">
    <property type="entry name" value="PRK01305.2-3"/>
    <property type="match status" value="1"/>
</dbReference>
<dbReference type="InterPro" id="IPR016181">
    <property type="entry name" value="Acyl_CoA_acyltransferase"/>
</dbReference>
<comment type="catalytic activity">
    <reaction evidence="4">
        <text>N-terminal L-glutamyl-[protein] + L-leucyl-tRNA(Leu) = N-terminal L-leucyl-L-glutamyl-[protein] + tRNA(Leu) + H(+)</text>
        <dbReference type="Rhea" id="RHEA:50412"/>
        <dbReference type="Rhea" id="RHEA-COMP:9613"/>
        <dbReference type="Rhea" id="RHEA-COMP:9622"/>
        <dbReference type="Rhea" id="RHEA-COMP:12664"/>
        <dbReference type="Rhea" id="RHEA-COMP:12668"/>
        <dbReference type="ChEBI" id="CHEBI:15378"/>
        <dbReference type="ChEBI" id="CHEBI:64721"/>
        <dbReference type="ChEBI" id="CHEBI:78442"/>
        <dbReference type="ChEBI" id="CHEBI:78494"/>
        <dbReference type="ChEBI" id="CHEBI:133041"/>
        <dbReference type="EC" id="2.3.2.29"/>
    </reaction>
</comment>
<comment type="subcellular location">
    <subcellularLocation>
        <location evidence="4">Cytoplasm</location>
    </subcellularLocation>
</comment>
<dbReference type="Pfam" id="PF04377">
    <property type="entry name" value="ATE_C"/>
    <property type="match status" value="1"/>
</dbReference>
<feature type="domain" description="N-end aminoacyl transferase N-terminal" evidence="5">
    <location>
        <begin position="17"/>
        <end position="89"/>
    </location>
</feature>
<dbReference type="GO" id="GO:0004057">
    <property type="term" value="F:arginyl-tRNA--protein transferase activity"/>
    <property type="evidence" value="ECO:0007669"/>
    <property type="project" value="InterPro"/>
</dbReference>
<dbReference type="SUPFAM" id="SSF55729">
    <property type="entry name" value="Acyl-CoA N-acyltransferases (Nat)"/>
    <property type="match status" value="1"/>
</dbReference>
<accession>A0A1U9JUV8</accession>
<feature type="domain" description="N-end rule aminoacyl transferase C-terminal" evidence="6">
    <location>
        <begin position="109"/>
        <end position="237"/>
    </location>
</feature>
<evidence type="ECO:0000313" key="7">
    <source>
        <dbReference type="EMBL" id="AQS41640.1"/>
    </source>
</evidence>
<dbReference type="PIRSF" id="PIRSF037208">
    <property type="entry name" value="ATE_pro_prd"/>
    <property type="match status" value="1"/>
</dbReference>
<dbReference type="EC" id="2.3.2.29" evidence="4"/>
<dbReference type="InterPro" id="IPR030700">
    <property type="entry name" value="N-end_Aminoacyl_Trfase"/>
</dbReference>
<dbReference type="NCBIfam" id="NF002341">
    <property type="entry name" value="PRK01305.1-1"/>
    <property type="match status" value="1"/>
</dbReference>
<keyword evidence="8" id="KW-1185">Reference proteome</keyword>
<dbReference type="Proteomes" id="UP000188912">
    <property type="component" value="Chromosome"/>
</dbReference>
<protein>
    <recommendedName>
        <fullName evidence="4">Aspartate/glutamate leucyltransferase</fullName>
        <ecNumber evidence="4">2.3.2.29</ecNumber>
    </recommendedName>
</protein>
<dbReference type="Pfam" id="PF04376">
    <property type="entry name" value="ATE_N"/>
    <property type="match status" value="1"/>
</dbReference>
<evidence type="ECO:0000256" key="3">
    <source>
        <dbReference type="ARBA" id="ARBA00023315"/>
    </source>
</evidence>
<evidence type="ECO:0000259" key="5">
    <source>
        <dbReference type="Pfam" id="PF04376"/>
    </source>
</evidence>
<dbReference type="GO" id="GO:0008914">
    <property type="term" value="F:leucyl-tRNA--protein transferase activity"/>
    <property type="evidence" value="ECO:0007669"/>
    <property type="project" value="UniProtKB-UniRule"/>
</dbReference>
<evidence type="ECO:0000259" key="6">
    <source>
        <dbReference type="Pfam" id="PF04377"/>
    </source>
</evidence>
<dbReference type="InterPro" id="IPR017138">
    <property type="entry name" value="Asp_Glu_LeuTrfase"/>
</dbReference>
<dbReference type="KEGG" id="thd:BHV28_09440"/>
<evidence type="ECO:0000256" key="1">
    <source>
        <dbReference type="ARBA" id="ARBA00022490"/>
    </source>
</evidence>
<keyword evidence="3 4" id="KW-0012">Acyltransferase</keyword>